<gene>
    <name evidence="7" type="ORF">E4650_08250</name>
</gene>
<feature type="transmembrane region" description="Helical" evidence="6">
    <location>
        <begin position="74"/>
        <end position="90"/>
    </location>
</feature>
<dbReference type="AlphaFoldDB" id="A0A4Z0VZ04"/>
<proteinExistence type="predicted"/>
<evidence type="ECO:0000256" key="6">
    <source>
        <dbReference type="SAM" id="Phobius"/>
    </source>
</evidence>
<evidence type="ECO:0000256" key="4">
    <source>
        <dbReference type="ARBA" id="ARBA00022989"/>
    </source>
</evidence>
<keyword evidence="2" id="KW-1003">Cell membrane</keyword>
<reference evidence="7 8" key="1">
    <citation type="submission" date="2019-04" db="EMBL/GenBank/DDBJ databases">
        <title>Draft genome sequence data and analysis of a Fermenting Bacterium, Geotoga petraea strain HO-Geo1, isolated from heavy-oil petroleum reservoir in Russia.</title>
        <authorList>
            <person name="Grouzdev D.S."/>
            <person name="Semenova E.M."/>
            <person name="Sokolova D.S."/>
            <person name="Tourova T.P."/>
            <person name="Poltaraus A.B."/>
            <person name="Nazina T.N."/>
        </authorList>
    </citation>
    <scope>NUCLEOTIDE SEQUENCE [LARGE SCALE GENOMIC DNA]</scope>
    <source>
        <strain evidence="7 8">HO-Geo1</strain>
    </source>
</reference>
<evidence type="ECO:0000256" key="3">
    <source>
        <dbReference type="ARBA" id="ARBA00022692"/>
    </source>
</evidence>
<name>A0A4Z0VZ04_9BACT</name>
<evidence type="ECO:0000313" key="7">
    <source>
        <dbReference type="EMBL" id="TGG87286.1"/>
    </source>
</evidence>
<evidence type="ECO:0000256" key="1">
    <source>
        <dbReference type="ARBA" id="ARBA00004651"/>
    </source>
</evidence>
<evidence type="ECO:0000313" key="8">
    <source>
        <dbReference type="Proteomes" id="UP000297288"/>
    </source>
</evidence>
<dbReference type="GO" id="GO:0005886">
    <property type="term" value="C:plasma membrane"/>
    <property type="evidence" value="ECO:0007669"/>
    <property type="project" value="UniProtKB-SubCell"/>
</dbReference>
<dbReference type="RefSeq" id="WP_091404171.1">
    <property type="nucleotide sequence ID" value="NZ_FMYV01000005.1"/>
</dbReference>
<keyword evidence="3 6" id="KW-0812">Transmembrane</keyword>
<accession>A0A4Z0VZ04</accession>
<sequence>MTKLKELLRRLTIKTIIISIIEFLILLIFYGLYSFWIFWGSLGAILGFWLIGSDIKKMVYNIDVKKKKKLDKGYIFRYILYGIILFIPAIFSEKSIVPVIVGIFNLKIVPFFEK</sequence>
<evidence type="ECO:0008006" key="9">
    <source>
        <dbReference type="Google" id="ProtNLM"/>
    </source>
</evidence>
<dbReference type="OrthoDB" id="49405at2"/>
<dbReference type="Pfam" id="PF03899">
    <property type="entry name" value="ATP-synt_I"/>
    <property type="match status" value="1"/>
</dbReference>
<keyword evidence="4 6" id="KW-1133">Transmembrane helix</keyword>
<protein>
    <recommendedName>
        <fullName evidence="9">ATP synthase I chain</fullName>
    </recommendedName>
</protein>
<dbReference type="InterPro" id="IPR005598">
    <property type="entry name" value="ATP_synth_I"/>
</dbReference>
<feature type="transmembrane region" description="Helical" evidence="6">
    <location>
        <begin position="36"/>
        <end position="53"/>
    </location>
</feature>
<evidence type="ECO:0000256" key="5">
    <source>
        <dbReference type="ARBA" id="ARBA00023136"/>
    </source>
</evidence>
<evidence type="ECO:0000256" key="2">
    <source>
        <dbReference type="ARBA" id="ARBA00022475"/>
    </source>
</evidence>
<dbReference type="Proteomes" id="UP000297288">
    <property type="component" value="Unassembled WGS sequence"/>
</dbReference>
<organism evidence="7 8">
    <name type="scientific">Geotoga petraea</name>
    <dbReference type="NCBI Taxonomy" id="28234"/>
    <lineage>
        <taxon>Bacteria</taxon>
        <taxon>Thermotogati</taxon>
        <taxon>Thermotogota</taxon>
        <taxon>Thermotogae</taxon>
        <taxon>Petrotogales</taxon>
        <taxon>Petrotogaceae</taxon>
        <taxon>Geotoga</taxon>
    </lineage>
</organism>
<feature type="transmembrane region" description="Helical" evidence="6">
    <location>
        <begin position="96"/>
        <end position="112"/>
    </location>
</feature>
<comment type="caution">
    <text evidence="7">The sequence shown here is derived from an EMBL/GenBank/DDBJ whole genome shotgun (WGS) entry which is preliminary data.</text>
</comment>
<dbReference type="EMBL" id="SRME01000005">
    <property type="protein sequence ID" value="TGG87286.1"/>
    <property type="molecule type" value="Genomic_DNA"/>
</dbReference>
<keyword evidence="5 6" id="KW-0472">Membrane</keyword>
<feature type="transmembrane region" description="Helical" evidence="6">
    <location>
        <begin position="12"/>
        <end position="30"/>
    </location>
</feature>
<comment type="subcellular location">
    <subcellularLocation>
        <location evidence="1">Cell membrane</location>
        <topology evidence="1">Multi-pass membrane protein</topology>
    </subcellularLocation>
</comment>